<dbReference type="InterPro" id="IPR058192">
    <property type="entry name" value="WHD_ROQ1-like"/>
</dbReference>
<evidence type="ECO:0000313" key="4">
    <source>
        <dbReference type="EMBL" id="KAH0876240.1"/>
    </source>
</evidence>
<accession>A0ABQ7Z7Q3</accession>
<dbReference type="PANTHER" id="PTHR11017:SF483">
    <property type="entry name" value="TIR DOMAIN-CONTAINING PROTEIN"/>
    <property type="match status" value="1"/>
</dbReference>
<evidence type="ECO:0000259" key="3">
    <source>
        <dbReference type="Pfam" id="PF23282"/>
    </source>
</evidence>
<keyword evidence="2" id="KW-0677">Repeat</keyword>
<dbReference type="PANTHER" id="PTHR11017">
    <property type="entry name" value="LEUCINE-RICH REPEAT-CONTAINING PROTEIN"/>
    <property type="match status" value="1"/>
</dbReference>
<name>A0ABQ7Z7Q3_BRANA</name>
<dbReference type="InterPro" id="IPR032675">
    <property type="entry name" value="LRR_dom_sf"/>
</dbReference>
<dbReference type="InterPro" id="IPR011713">
    <property type="entry name" value="Leu-rich_rpt_3"/>
</dbReference>
<feature type="non-terminal residue" evidence="4">
    <location>
        <position position="1"/>
    </location>
</feature>
<feature type="domain" description="Disease resistance protein Roq1-like winged-helix" evidence="3">
    <location>
        <begin position="35"/>
        <end position="110"/>
    </location>
</feature>
<protein>
    <recommendedName>
        <fullName evidence="3">Disease resistance protein Roq1-like winged-helix domain-containing protein</fullName>
    </recommendedName>
</protein>
<organism evidence="4 5">
    <name type="scientific">Brassica napus</name>
    <name type="common">Rape</name>
    <dbReference type="NCBI Taxonomy" id="3708"/>
    <lineage>
        <taxon>Eukaryota</taxon>
        <taxon>Viridiplantae</taxon>
        <taxon>Streptophyta</taxon>
        <taxon>Embryophyta</taxon>
        <taxon>Tracheophyta</taxon>
        <taxon>Spermatophyta</taxon>
        <taxon>Magnoliopsida</taxon>
        <taxon>eudicotyledons</taxon>
        <taxon>Gunneridae</taxon>
        <taxon>Pentapetalae</taxon>
        <taxon>rosids</taxon>
        <taxon>malvids</taxon>
        <taxon>Brassicales</taxon>
        <taxon>Brassicaceae</taxon>
        <taxon>Brassiceae</taxon>
        <taxon>Brassica</taxon>
    </lineage>
</organism>
<gene>
    <name evidence="4" type="ORF">HID58_073602</name>
</gene>
<dbReference type="Gene3D" id="3.80.10.10">
    <property type="entry name" value="Ribonuclease Inhibitor"/>
    <property type="match status" value="2"/>
</dbReference>
<evidence type="ECO:0000313" key="5">
    <source>
        <dbReference type="Proteomes" id="UP000824890"/>
    </source>
</evidence>
<dbReference type="SUPFAM" id="SSF46785">
    <property type="entry name" value="Winged helix' DNA-binding domain"/>
    <property type="match status" value="1"/>
</dbReference>
<dbReference type="Pfam" id="PF23282">
    <property type="entry name" value="WHD_ROQ1"/>
    <property type="match status" value="1"/>
</dbReference>
<dbReference type="EMBL" id="JAGKQM010000016">
    <property type="protein sequence ID" value="KAH0876240.1"/>
    <property type="molecule type" value="Genomic_DNA"/>
</dbReference>
<dbReference type="InterPro" id="IPR036390">
    <property type="entry name" value="WH_DNA-bd_sf"/>
</dbReference>
<comment type="caution">
    <text evidence="4">The sequence shown here is derived from an EMBL/GenBank/DDBJ whole genome shotgun (WGS) entry which is preliminary data.</text>
</comment>
<sequence length="440" mass="50220">NEESKLIEELVQDLSERLFSPVSTSDNVSYEALDEIEKKIFLYVAVCFNGVYMDRVRKVLDLCFVSSRRRVLPTRPSIVALMEKCMISLSKKRLWVHDLLQDMAEDIVCEGKDERPWKRLMLWDFEDINHFCTSFLVELNLSHSSIETVWSGSQQDLGNLRSLNLIRCKHLNEFPDLSKATNLESLKLSNCDNLVEIPGSSLRQLNKLVHFKLSNCKNLKNLPNNINLKSLRSLHLDGCSSLEEFPFISVTVEKLLLNKTSIQQVPPSIERLTRLKDIHLSDCKKLMNLPDCIKNLKFLNDLGLANCPNVTSFPQVGTNIRWLNLNKTSIQEVPSTIGDKSELRFLNMSGCEKLVSLPPTVKKLQQLKYLYLRGCVNVTESPNLAGGNTMKALDLHGTSITEELVDSNKGEEPPQCEVPVIRRFFMKNVRGRSKKRKSNR</sequence>
<proteinExistence type="predicted"/>
<reference evidence="4 5" key="1">
    <citation type="submission" date="2021-05" db="EMBL/GenBank/DDBJ databases">
        <title>Genome Assembly of Synthetic Allotetraploid Brassica napus Reveals Homoeologous Exchanges between Subgenomes.</title>
        <authorList>
            <person name="Davis J.T."/>
        </authorList>
    </citation>
    <scope>NUCLEOTIDE SEQUENCE [LARGE SCALE GENOMIC DNA]</scope>
    <source>
        <strain evidence="5">cv. Da-Ae</strain>
        <tissue evidence="4">Seedling</tissue>
    </source>
</reference>
<evidence type="ECO:0000256" key="1">
    <source>
        <dbReference type="ARBA" id="ARBA00022614"/>
    </source>
</evidence>
<dbReference type="Pfam" id="PF07725">
    <property type="entry name" value="LRR_3"/>
    <property type="match status" value="1"/>
</dbReference>
<dbReference type="InterPro" id="IPR044974">
    <property type="entry name" value="Disease_R_plants"/>
</dbReference>
<keyword evidence="5" id="KW-1185">Reference proteome</keyword>
<dbReference type="Proteomes" id="UP000824890">
    <property type="component" value="Unassembled WGS sequence"/>
</dbReference>
<evidence type="ECO:0000256" key="2">
    <source>
        <dbReference type="ARBA" id="ARBA00022737"/>
    </source>
</evidence>
<keyword evidence="1" id="KW-0433">Leucine-rich repeat</keyword>
<dbReference type="SUPFAM" id="SSF52058">
    <property type="entry name" value="L domain-like"/>
    <property type="match status" value="1"/>
</dbReference>